<dbReference type="PANTHER" id="PTHR11040:SF70">
    <property type="entry name" value="OS05G0316100 PROTEIN"/>
    <property type="match status" value="1"/>
</dbReference>
<dbReference type="OrthoDB" id="11839at2157"/>
<feature type="transmembrane region" description="Helical" evidence="5">
    <location>
        <begin position="77"/>
        <end position="95"/>
    </location>
</feature>
<keyword evidence="2 5" id="KW-0812">Transmembrane</keyword>
<sequence length="258" mass="27076">MIDMMLSDTLLVALAAGGLAALLTSVGALLGILFGLSRVKPERFLDVGLAFSAGVMIVASFTNLLMPAMEAWSAPPAILGLITGVVAMIAVHVMLPHEHTRKEAYEGPYWGRKLHVALLVSFAVVIHNFPEGLVIGAASAYDVKSGLLLGLAIGLQDIPEGIAIILPLYLSTGRAVYSLAVGMLSGLSELVMALLGATLGESSMALLPVLLGFGAGAMIFVSVREVIPESFREGHEDEATLGFFLGFIMMLLLDLTLS</sequence>
<evidence type="ECO:0000256" key="5">
    <source>
        <dbReference type="SAM" id="Phobius"/>
    </source>
</evidence>
<comment type="subcellular location">
    <subcellularLocation>
        <location evidence="1">Membrane</location>
        <topology evidence="1">Multi-pass membrane protein</topology>
    </subcellularLocation>
</comment>
<feature type="transmembrane region" description="Helical" evidence="5">
    <location>
        <begin position="116"/>
        <end position="141"/>
    </location>
</feature>
<feature type="transmembrane region" description="Helical" evidence="5">
    <location>
        <begin position="239"/>
        <end position="257"/>
    </location>
</feature>
<evidence type="ECO:0000313" key="6">
    <source>
        <dbReference type="EMBL" id="AEM38789.1"/>
    </source>
</evidence>
<name>G0EE95_PYRF1</name>
<dbReference type="HOGENOM" id="CLU_015114_1_2_2"/>
<dbReference type="EMBL" id="CP002838">
    <property type="protein sequence ID" value="AEM38789.1"/>
    <property type="molecule type" value="Genomic_DNA"/>
</dbReference>
<accession>G0EE95</accession>
<protein>
    <submittedName>
        <fullName evidence="6">Zinc/iron permease</fullName>
    </submittedName>
</protein>
<keyword evidence="4 5" id="KW-0472">Membrane</keyword>
<feature type="transmembrane region" description="Helical" evidence="5">
    <location>
        <begin position="12"/>
        <end position="37"/>
    </location>
</feature>
<dbReference type="GO" id="GO:0005385">
    <property type="term" value="F:zinc ion transmembrane transporter activity"/>
    <property type="evidence" value="ECO:0007669"/>
    <property type="project" value="TreeGrafter"/>
</dbReference>
<dbReference type="GO" id="GO:0016020">
    <property type="term" value="C:membrane"/>
    <property type="evidence" value="ECO:0007669"/>
    <property type="project" value="UniProtKB-SubCell"/>
</dbReference>
<dbReference type="AlphaFoldDB" id="G0EE95"/>
<evidence type="ECO:0000256" key="1">
    <source>
        <dbReference type="ARBA" id="ARBA00004141"/>
    </source>
</evidence>
<feature type="transmembrane region" description="Helical" evidence="5">
    <location>
        <begin position="44"/>
        <end position="65"/>
    </location>
</feature>
<dbReference type="InterPro" id="IPR003689">
    <property type="entry name" value="ZIP"/>
</dbReference>
<dbReference type="PANTHER" id="PTHR11040">
    <property type="entry name" value="ZINC/IRON TRANSPORTER"/>
    <property type="match status" value="1"/>
</dbReference>
<feature type="transmembrane region" description="Helical" evidence="5">
    <location>
        <begin position="147"/>
        <end position="169"/>
    </location>
</feature>
<evidence type="ECO:0000256" key="3">
    <source>
        <dbReference type="ARBA" id="ARBA00022989"/>
    </source>
</evidence>
<evidence type="ECO:0000313" key="7">
    <source>
        <dbReference type="Proteomes" id="UP000001037"/>
    </source>
</evidence>
<gene>
    <name evidence="6" type="ordered locus">Pyrfu_0920</name>
</gene>
<evidence type="ECO:0000256" key="2">
    <source>
        <dbReference type="ARBA" id="ARBA00022692"/>
    </source>
</evidence>
<dbReference type="Pfam" id="PF02535">
    <property type="entry name" value="Zip"/>
    <property type="match status" value="1"/>
</dbReference>
<dbReference type="eggNOG" id="arCOG00576">
    <property type="taxonomic scope" value="Archaea"/>
</dbReference>
<evidence type="ECO:0000256" key="4">
    <source>
        <dbReference type="ARBA" id="ARBA00023136"/>
    </source>
</evidence>
<feature type="transmembrane region" description="Helical" evidence="5">
    <location>
        <begin position="176"/>
        <end position="199"/>
    </location>
</feature>
<organism evidence="6 7">
    <name type="scientific">Pyrolobus fumarii (strain DSM 11204 / 1A)</name>
    <dbReference type="NCBI Taxonomy" id="694429"/>
    <lineage>
        <taxon>Archaea</taxon>
        <taxon>Thermoproteota</taxon>
        <taxon>Thermoprotei</taxon>
        <taxon>Desulfurococcales</taxon>
        <taxon>Pyrodictiaceae</taxon>
        <taxon>Pyrolobus</taxon>
    </lineage>
</organism>
<dbReference type="STRING" id="694429.Pyrfu_0920"/>
<dbReference type="InParanoid" id="G0EE95"/>
<proteinExistence type="predicted"/>
<dbReference type="GeneID" id="11139394"/>
<feature type="transmembrane region" description="Helical" evidence="5">
    <location>
        <begin position="205"/>
        <end position="227"/>
    </location>
</feature>
<keyword evidence="7" id="KW-1185">Reference proteome</keyword>
<dbReference type="Proteomes" id="UP000001037">
    <property type="component" value="Chromosome"/>
</dbReference>
<keyword evidence="3 5" id="KW-1133">Transmembrane helix</keyword>
<dbReference type="RefSeq" id="WP_014026466.1">
    <property type="nucleotide sequence ID" value="NC_015931.1"/>
</dbReference>
<reference evidence="6 7" key="1">
    <citation type="journal article" date="2011" name="Stand. Genomic Sci.">
        <title>Complete genome sequence of the hyperthermophilic chemolithoautotroph Pyrolobus fumarii type strain (1A).</title>
        <authorList>
            <person name="Anderson I."/>
            <person name="Goker M."/>
            <person name="Nolan M."/>
            <person name="Lucas S."/>
            <person name="Hammon N."/>
            <person name="Deshpande S."/>
            <person name="Cheng J.F."/>
            <person name="Tapia R."/>
            <person name="Han C."/>
            <person name="Goodwin L."/>
            <person name="Pitluck S."/>
            <person name="Huntemann M."/>
            <person name="Liolios K."/>
            <person name="Ivanova N."/>
            <person name="Pagani I."/>
            <person name="Mavromatis K."/>
            <person name="Ovchinikova G."/>
            <person name="Pati A."/>
            <person name="Chen A."/>
            <person name="Palaniappan K."/>
            <person name="Land M."/>
            <person name="Hauser L."/>
            <person name="Brambilla E.M."/>
            <person name="Huber H."/>
            <person name="Yasawong M."/>
            <person name="Rohde M."/>
            <person name="Spring S."/>
            <person name="Abt B."/>
            <person name="Sikorski J."/>
            <person name="Wirth R."/>
            <person name="Detter J.C."/>
            <person name="Woyke T."/>
            <person name="Bristow J."/>
            <person name="Eisen J.A."/>
            <person name="Markowitz V."/>
            <person name="Hugenholtz P."/>
            <person name="Kyrpides N.C."/>
            <person name="Klenk H.P."/>
            <person name="Lapidus A."/>
        </authorList>
    </citation>
    <scope>NUCLEOTIDE SEQUENCE [LARGE SCALE GENOMIC DNA]</scope>
    <source>
        <strain evidence="7">DSM 11204 / 1A</strain>
    </source>
</reference>
<dbReference type="KEGG" id="pfm:Pyrfu_0920"/>